<keyword evidence="2" id="KW-0812">Transmembrane</keyword>
<keyword evidence="2" id="KW-0472">Membrane</keyword>
<proteinExistence type="predicted"/>
<dbReference type="AlphaFoldDB" id="A0A4C1W1V7"/>
<feature type="transmembrane region" description="Helical" evidence="2">
    <location>
        <begin position="57"/>
        <end position="80"/>
    </location>
</feature>
<evidence type="ECO:0000313" key="3">
    <source>
        <dbReference type="EMBL" id="GBP44469.1"/>
    </source>
</evidence>
<sequence>MNVSVLEERMEIRIEREKERKRCLQHSSRQTRFQSDHIAGRGRAPARARAAGAGRRLSIIALGAGVSPAHLIMFISRFHLH</sequence>
<protein>
    <submittedName>
        <fullName evidence="3">Uncharacterized protein</fullName>
    </submittedName>
</protein>
<feature type="region of interest" description="Disordered" evidence="1">
    <location>
        <begin position="22"/>
        <end position="44"/>
    </location>
</feature>
<organism evidence="3 4">
    <name type="scientific">Eumeta variegata</name>
    <name type="common">Bagworm moth</name>
    <name type="synonym">Eumeta japonica</name>
    <dbReference type="NCBI Taxonomy" id="151549"/>
    <lineage>
        <taxon>Eukaryota</taxon>
        <taxon>Metazoa</taxon>
        <taxon>Ecdysozoa</taxon>
        <taxon>Arthropoda</taxon>
        <taxon>Hexapoda</taxon>
        <taxon>Insecta</taxon>
        <taxon>Pterygota</taxon>
        <taxon>Neoptera</taxon>
        <taxon>Endopterygota</taxon>
        <taxon>Lepidoptera</taxon>
        <taxon>Glossata</taxon>
        <taxon>Ditrysia</taxon>
        <taxon>Tineoidea</taxon>
        <taxon>Psychidae</taxon>
        <taxon>Oiketicinae</taxon>
        <taxon>Eumeta</taxon>
    </lineage>
</organism>
<evidence type="ECO:0000256" key="2">
    <source>
        <dbReference type="SAM" id="Phobius"/>
    </source>
</evidence>
<name>A0A4C1W1V7_EUMVA</name>
<keyword evidence="2" id="KW-1133">Transmembrane helix</keyword>
<gene>
    <name evidence="3" type="ORF">EVAR_39477_1</name>
</gene>
<accession>A0A4C1W1V7</accession>
<evidence type="ECO:0000313" key="4">
    <source>
        <dbReference type="Proteomes" id="UP000299102"/>
    </source>
</evidence>
<reference evidence="3 4" key="1">
    <citation type="journal article" date="2019" name="Commun. Biol.">
        <title>The bagworm genome reveals a unique fibroin gene that provides high tensile strength.</title>
        <authorList>
            <person name="Kono N."/>
            <person name="Nakamura H."/>
            <person name="Ohtoshi R."/>
            <person name="Tomita M."/>
            <person name="Numata K."/>
            <person name="Arakawa K."/>
        </authorList>
    </citation>
    <scope>NUCLEOTIDE SEQUENCE [LARGE SCALE GENOMIC DNA]</scope>
</reference>
<keyword evidence="4" id="KW-1185">Reference proteome</keyword>
<dbReference type="Proteomes" id="UP000299102">
    <property type="component" value="Unassembled WGS sequence"/>
</dbReference>
<dbReference type="EMBL" id="BGZK01000453">
    <property type="protein sequence ID" value="GBP44469.1"/>
    <property type="molecule type" value="Genomic_DNA"/>
</dbReference>
<comment type="caution">
    <text evidence="3">The sequence shown here is derived from an EMBL/GenBank/DDBJ whole genome shotgun (WGS) entry which is preliminary data.</text>
</comment>
<evidence type="ECO:0000256" key="1">
    <source>
        <dbReference type="SAM" id="MobiDB-lite"/>
    </source>
</evidence>